<feature type="transmembrane region" description="Helical" evidence="8">
    <location>
        <begin position="350"/>
        <end position="369"/>
    </location>
</feature>
<feature type="transmembrane region" description="Helical" evidence="8">
    <location>
        <begin position="315"/>
        <end position="338"/>
    </location>
</feature>
<evidence type="ECO:0000256" key="8">
    <source>
        <dbReference type="RuleBase" id="RU363064"/>
    </source>
</evidence>
<dbReference type="EMBL" id="JAKUDL010000009">
    <property type="protein sequence ID" value="MCH4296342.1"/>
    <property type="molecule type" value="Genomic_DNA"/>
</dbReference>
<organism evidence="9 10">
    <name type="scientific">Shewanella zhuhaiensis</name>
    <dbReference type="NCBI Taxonomy" id="2919576"/>
    <lineage>
        <taxon>Bacteria</taxon>
        <taxon>Pseudomonadati</taxon>
        <taxon>Pseudomonadota</taxon>
        <taxon>Gammaproteobacteria</taxon>
        <taxon>Alteromonadales</taxon>
        <taxon>Shewanellaceae</taxon>
        <taxon>Shewanella</taxon>
    </lineage>
</organism>
<comment type="similarity">
    <text evidence="2 8">Belongs to the alanine or glycine:cation symporter (AGCS) (TC 2.A.25) family.</text>
</comment>
<dbReference type="NCBIfam" id="TIGR00835">
    <property type="entry name" value="agcS"/>
    <property type="match status" value="1"/>
</dbReference>
<dbReference type="GO" id="GO:0005283">
    <property type="term" value="F:amino acid:sodium symporter activity"/>
    <property type="evidence" value="ECO:0007669"/>
    <property type="project" value="InterPro"/>
</dbReference>
<dbReference type="AlphaFoldDB" id="A0AAJ1BM33"/>
<dbReference type="Proteomes" id="UP001297581">
    <property type="component" value="Unassembled WGS sequence"/>
</dbReference>
<feature type="transmembrane region" description="Helical" evidence="8">
    <location>
        <begin position="103"/>
        <end position="126"/>
    </location>
</feature>
<feature type="transmembrane region" description="Helical" evidence="8">
    <location>
        <begin position="154"/>
        <end position="179"/>
    </location>
</feature>
<dbReference type="PANTHER" id="PTHR30330">
    <property type="entry name" value="AGSS FAMILY TRANSPORTER, SODIUM-ALANINE"/>
    <property type="match status" value="1"/>
</dbReference>
<evidence type="ECO:0000256" key="2">
    <source>
        <dbReference type="ARBA" id="ARBA00009261"/>
    </source>
</evidence>
<reference evidence="9 10" key="1">
    <citation type="submission" date="2022-02" db="EMBL/GenBank/DDBJ databases">
        <title>The genome sequence of Shewanella sp. 3B26.</title>
        <authorList>
            <person name="Du J."/>
        </authorList>
    </citation>
    <scope>NUCLEOTIDE SEQUENCE [LARGE SCALE GENOMIC DNA]</scope>
    <source>
        <strain evidence="9 10">3B26</strain>
    </source>
</reference>
<dbReference type="Gene3D" id="1.20.1740.10">
    <property type="entry name" value="Amino acid/polyamine transporter I"/>
    <property type="match status" value="1"/>
</dbReference>
<feature type="transmembrane region" description="Helical" evidence="8">
    <location>
        <begin position="430"/>
        <end position="449"/>
    </location>
</feature>
<keyword evidence="8" id="KW-0769">Symport</keyword>
<comment type="caution">
    <text evidence="9">The sequence shown here is derived from an EMBL/GenBank/DDBJ whole genome shotgun (WGS) entry which is preliminary data.</text>
</comment>
<accession>A0AAJ1BM33</accession>
<dbReference type="PRINTS" id="PR00175">
    <property type="entry name" value="NAALASMPORT"/>
</dbReference>
<evidence type="ECO:0000256" key="1">
    <source>
        <dbReference type="ARBA" id="ARBA00004651"/>
    </source>
</evidence>
<proteinExistence type="inferred from homology"/>
<keyword evidence="5 8" id="KW-0812">Transmembrane</keyword>
<evidence type="ECO:0000313" key="9">
    <source>
        <dbReference type="EMBL" id="MCH4296342.1"/>
    </source>
</evidence>
<dbReference type="PANTHER" id="PTHR30330:SF3">
    <property type="entry name" value="TRANSCRIPTIONAL REGULATOR, LRP FAMILY"/>
    <property type="match status" value="1"/>
</dbReference>
<feature type="transmembrane region" description="Helical" evidence="8">
    <location>
        <begin position="228"/>
        <end position="249"/>
    </location>
</feature>
<evidence type="ECO:0000256" key="3">
    <source>
        <dbReference type="ARBA" id="ARBA00022448"/>
    </source>
</evidence>
<sequence>MTADTSFDFAAAAAQFAAFAWGPHMLFLLVGGGLFFLIYSGLAPFRYLKHAIDIVRGKYPEEGAAGNISHAGALSSAMAGTVGMGNIGGVALAIVAGGPGAIFWMWISALVGMATKFFTCSLAIMYRGQDETGRVRGGPMYIITHGLGAKWKPLAVFFCLVGLVGNFPLFNTNQLVQILKEYLFLSPGDAGVAVGSGEHFYLELGLGLAIMSLVALVILGGIKRIAAVAIRVVPTMILLYVGCALYVILSHLGDVPMHLWRIVEDAFSVQSVAGGILGTMLTGVKRAAFSNEAGIGTEVMVHGNAKTSEPIKEGLVAMLGPAIDTLLVCTATALIILISGVWQQGGANGISLSSAAFAATMPGVGPYLLLICVSFFAITTIFTQAFYGSQCFAFLFGARRERWYLYLYLLAILFAATNSLTDIVNIIDGAYGLMAIPTMTAALLLAPRVRAAAKDYFRRLHAHGHQLADNEDPVARR</sequence>
<keyword evidence="4" id="KW-1003">Cell membrane</keyword>
<keyword evidence="6 8" id="KW-1133">Transmembrane helix</keyword>
<evidence type="ECO:0000256" key="5">
    <source>
        <dbReference type="ARBA" id="ARBA00022692"/>
    </source>
</evidence>
<dbReference type="GO" id="GO:0005886">
    <property type="term" value="C:plasma membrane"/>
    <property type="evidence" value="ECO:0007669"/>
    <property type="project" value="UniProtKB-SubCell"/>
</dbReference>
<evidence type="ECO:0000256" key="4">
    <source>
        <dbReference type="ARBA" id="ARBA00022475"/>
    </source>
</evidence>
<feature type="transmembrane region" description="Helical" evidence="8">
    <location>
        <begin position="375"/>
        <end position="396"/>
    </location>
</feature>
<dbReference type="Pfam" id="PF01235">
    <property type="entry name" value="Na_Ala_symp"/>
    <property type="match status" value="1"/>
</dbReference>
<dbReference type="PROSITE" id="PS00873">
    <property type="entry name" value="NA_ALANINE_SYMP"/>
    <property type="match status" value="1"/>
</dbReference>
<keyword evidence="10" id="KW-1185">Reference proteome</keyword>
<protein>
    <submittedName>
        <fullName evidence="9">Alanine:cation symporter family protein</fullName>
    </submittedName>
</protein>
<gene>
    <name evidence="9" type="ORF">MJ923_18680</name>
</gene>
<keyword evidence="3 8" id="KW-0813">Transport</keyword>
<evidence type="ECO:0000313" key="10">
    <source>
        <dbReference type="Proteomes" id="UP001297581"/>
    </source>
</evidence>
<keyword evidence="8" id="KW-0997">Cell inner membrane</keyword>
<feature type="transmembrane region" description="Helical" evidence="8">
    <location>
        <begin position="199"/>
        <end position="221"/>
    </location>
</feature>
<dbReference type="InterPro" id="IPR001463">
    <property type="entry name" value="Na/Ala_symport"/>
</dbReference>
<evidence type="ECO:0000256" key="7">
    <source>
        <dbReference type="ARBA" id="ARBA00023136"/>
    </source>
</evidence>
<feature type="transmembrane region" description="Helical" evidence="8">
    <location>
        <begin position="403"/>
        <end position="424"/>
    </location>
</feature>
<feature type="transmembrane region" description="Helical" evidence="8">
    <location>
        <begin position="25"/>
        <end position="48"/>
    </location>
</feature>
<name>A0AAJ1BM33_9GAMM</name>
<comment type="subcellular location">
    <subcellularLocation>
        <location evidence="8">Cell inner membrane</location>
        <topology evidence="8">Multi-pass membrane protein</topology>
    </subcellularLocation>
    <subcellularLocation>
        <location evidence="1">Cell membrane</location>
        <topology evidence="1">Multi-pass membrane protein</topology>
    </subcellularLocation>
</comment>
<keyword evidence="7 8" id="KW-0472">Membrane</keyword>
<dbReference type="RefSeq" id="WP_240592397.1">
    <property type="nucleotide sequence ID" value="NZ_JAKUDL010000009.1"/>
</dbReference>
<feature type="transmembrane region" description="Helical" evidence="8">
    <location>
        <begin position="77"/>
        <end position="97"/>
    </location>
</feature>
<evidence type="ECO:0000256" key="6">
    <source>
        <dbReference type="ARBA" id="ARBA00022989"/>
    </source>
</evidence>